<evidence type="ECO:0000313" key="2">
    <source>
        <dbReference type="EMBL" id="CAG8659028.1"/>
    </source>
</evidence>
<evidence type="ECO:0000313" key="3">
    <source>
        <dbReference type="Proteomes" id="UP000789570"/>
    </source>
</evidence>
<evidence type="ECO:0000256" key="1">
    <source>
        <dbReference type="SAM" id="MobiDB-lite"/>
    </source>
</evidence>
<comment type="caution">
    <text evidence="2">The sequence shown here is derived from an EMBL/GenBank/DDBJ whole genome shotgun (WGS) entry which is preliminary data.</text>
</comment>
<feature type="region of interest" description="Disordered" evidence="1">
    <location>
        <begin position="1"/>
        <end position="31"/>
    </location>
</feature>
<reference evidence="2" key="1">
    <citation type="submission" date="2021-06" db="EMBL/GenBank/DDBJ databases">
        <authorList>
            <person name="Kallberg Y."/>
            <person name="Tangrot J."/>
            <person name="Rosling A."/>
        </authorList>
    </citation>
    <scope>NUCLEOTIDE SEQUENCE</scope>
    <source>
        <strain evidence="2">UK204</strain>
    </source>
</reference>
<name>A0A9N9H5X6_9GLOM</name>
<sequence length="253" mass="28995">MNSGNFVQEKGKGKSTTSHLEISSENASTKRKKDENINFTIAATLQELEGLSGQALLRMILENKLYTFYDDNKHVYCQSCQKPITLHHSNDGVRLKEHIITPTHIGKSQEKTDNNFIDLTESADDNDDIVLISQRNQNQKPLEMTSKDSKQYVCNGFFGSEYANDDLYNGLNRAGGYFKSIKCLEYCSKKWCYECGQLAKNEAFNRRKREYQKLNWLGRIYKPDSELQVELGLTKESGSIIAEKFPLELHLLE</sequence>
<protein>
    <submittedName>
        <fullName evidence="2">2226_t:CDS:1</fullName>
    </submittedName>
</protein>
<dbReference type="AlphaFoldDB" id="A0A9N9H5X6"/>
<gene>
    <name evidence="2" type="ORF">FCALED_LOCUS11453</name>
</gene>
<feature type="compositionally biased region" description="Polar residues" evidence="1">
    <location>
        <begin position="14"/>
        <end position="27"/>
    </location>
</feature>
<proteinExistence type="predicted"/>
<accession>A0A9N9H5X6</accession>
<organism evidence="2 3">
    <name type="scientific">Funneliformis caledonium</name>
    <dbReference type="NCBI Taxonomy" id="1117310"/>
    <lineage>
        <taxon>Eukaryota</taxon>
        <taxon>Fungi</taxon>
        <taxon>Fungi incertae sedis</taxon>
        <taxon>Mucoromycota</taxon>
        <taxon>Glomeromycotina</taxon>
        <taxon>Glomeromycetes</taxon>
        <taxon>Glomerales</taxon>
        <taxon>Glomeraceae</taxon>
        <taxon>Funneliformis</taxon>
    </lineage>
</organism>
<dbReference type="OrthoDB" id="2445957at2759"/>
<dbReference type="EMBL" id="CAJVPQ010004840">
    <property type="protein sequence ID" value="CAG8659028.1"/>
    <property type="molecule type" value="Genomic_DNA"/>
</dbReference>
<keyword evidence="3" id="KW-1185">Reference proteome</keyword>
<feature type="non-terminal residue" evidence="2">
    <location>
        <position position="253"/>
    </location>
</feature>
<dbReference type="Proteomes" id="UP000789570">
    <property type="component" value="Unassembled WGS sequence"/>
</dbReference>